<evidence type="ECO:0000313" key="4">
    <source>
        <dbReference type="EMBL" id="OZT77694.1"/>
    </source>
</evidence>
<dbReference type="Pfam" id="PF00436">
    <property type="entry name" value="SSB"/>
    <property type="match status" value="1"/>
</dbReference>
<organism evidence="4 5">
    <name type="scientific">Salinicoccus roseus</name>
    <dbReference type="NCBI Taxonomy" id="45670"/>
    <lineage>
        <taxon>Bacteria</taxon>
        <taxon>Bacillati</taxon>
        <taxon>Bacillota</taxon>
        <taxon>Bacilli</taxon>
        <taxon>Bacillales</taxon>
        <taxon>Staphylococcaceae</taxon>
        <taxon>Salinicoccus</taxon>
    </lineage>
</organism>
<feature type="compositionally biased region" description="Basic and acidic residues" evidence="3">
    <location>
        <begin position="142"/>
        <end position="188"/>
    </location>
</feature>
<evidence type="ECO:0000256" key="3">
    <source>
        <dbReference type="SAM" id="MobiDB-lite"/>
    </source>
</evidence>
<dbReference type="GO" id="GO:0003697">
    <property type="term" value="F:single-stranded DNA binding"/>
    <property type="evidence" value="ECO:0007669"/>
    <property type="project" value="InterPro"/>
</dbReference>
<reference evidence="4 5" key="1">
    <citation type="submission" date="2017-07" db="EMBL/GenBank/DDBJ databases">
        <title>Shotgun whole genome sequences of three halophilic bacterial isolates.</title>
        <authorList>
            <person name="Pozzo T."/>
            <person name="Higdon S.M."/>
            <person name="Quillaguaman J."/>
        </authorList>
    </citation>
    <scope>NUCLEOTIDE SEQUENCE [LARGE SCALE GENOMIC DNA]</scope>
    <source>
        <strain evidence="4 5">BU-1</strain>
    </source>
</reference>
<dbReference type="PROSITE" id="PS50935">
    <property type="entry name" value="SSB"/>
    <property type="match status" value="1"/>
</dbReference>
<accession>A0A265E7Z2</accession>
<name>A0A265E7Z2_9STAP</name>
<comment type="caution">
    <text evidence="4">The sequence shown here is derived from an EMBL/GenBank/DDBJ whole genome shotgun (WGS) entry which is preliminary data.</text>
</comment>
<feature type="region of interest" description="Disordered" evidence="3">
    <location>
        <begin position="142"/>
        <end position="195"/>
    </location>
</feature>
<evidence type="ECO:0000256" key="2">
    <source>
        <dbReference type="PROSITE-ProRule" id="PRU00252"/>
    </source>
</evidence>
<dbReference type="CDD" id="cd04496">
    <property type="entry name" value="SSB_OBF"/>
    <property type="match status" value="1"/>
</dbReference>
<gene>
    <name evidence="4" type="ORF">CFN03_07115</name>
</gene>
<evidence type="ECO:0008006" key="6">
    <source>
        <dbReference type="Google" id="ProtNLM"/>
    </source>
</evidence>
<dbReference type="AlphaFoldDB" id="A0A265E7Z2"/>
<dbReference type="InterPro" id="IPR000424">
    <property type="entry name" value="Primosome_PriB/ssb"/>
</dbReference>
<evidence type="ECO:0000256" key="1">
    <source>
        <dbReference type="ARBA" id="ARBA00023125"/>
    </source>
</evidence>
<dbReference type="EMBL" id="NPEZ01000002">
    <property type="protein sequence ID" value="OZT77694.1"/>
    <property type="molecule type" value="Genomic_DNA"/>
</dbReference>
<dbReference type="Gene3D" id="2.40.50.140">
    <property type="entry name" value="Nucleic acid-binding proteins"/>
    <property type="match status" value="1"/>
</dbReference>
<dbReference type="InterPro" id="IPR012340">
    <property type="entry name" value="NA-bd_OB-fold"/>
</dbReference>
<dbReference type="RefSeq" id="WP_094906400.1">
    <property type="nucleotide sequence ID" value="NZ_CANMYM010000004.1"/>
</dbReference>
<proteinExistence type="predicted"/>
<dbReference type="Proteomes" id="UP000216682">
    <property type="component" value="Unassembled WGS sequence"/>
</dbReference>
<evidence type="ECO:0000313" key="5">
    <source>
        <dbReference type="Proteomes" id="UP000216682"/>
    </source>
</evidence>
<sequence length="195" mass="22147">MMNKVLLVGELVRNVTLQKTANGSVNSFIIATVRVPKDERKPKEVHFIYCKAFGKAIPKVLSESKEGDILCVSGQVATTVYTTSEGEKEYRMEIWAENVKCLPDKMKDQKDMANPSKMINDAVRHYDQWDYIGERAVHTLEKGEDDVRPVGPKDTHLEPLEKILAEHDDKPVTESKSTHTRTNRDNHDRKTKALA</sequence>
<dbReference type="SUPFAM" id="SSF50249">
    <property type="entry name" value="Nucleic acid-binding proteins"/>
    <property type="match status" value="1"/>
</dbReference>
<protein>
    <recommendedName>
        <fullName evidence="6">Single-stranded DNA-binding protein</fullName>
    </recommendedName>
</protein>
<keyword evidence="1 2" id="KW-0238">DNA-binding</keyword>